<gene>
    <name evidence="2" type="ORF">ACFQ2V_05450</name>
</gene>
<keyword evidence="1" id="KW-1133">Transmembrane helix</keyword>
<reference evidence="3" key="1">
    <citation type="journal article" date="2019" name="Int. J. Syst. Evol. Microbiol.">
        <title>The Global Catalogue of Microorganisms (GCM) 10K type strain sequencing project: providing services to taxonomists for standard genome sequencing and annotation.</title>
        <authorList>
            <consortium name="The Broad Institute Genomics Platform"/>
            <consortium name="The Broad Institute Genome Sequencing Center for Infectious Disease"/>
            <person name="Wu L."/>
            <person name="Ma J."/>
        </authorList>
    </citation>
    <scope>NUCLEOTIDE SEQUENCE [LARGE SCALE GENOMIC DNA]</scope>
    <source>
        <strain evidence="3">CCUG 57508</strain>
    </source>
</reference>
<evidence type="ECO:0000313" key="3">
    <source>
        <dbReference type="Proteomes" id="UP001597046"/>
    </source>
</evidence>
<organism evidence="2 3">
    <name type="scientific">Terrabacter terrigena</name>
    <dbReference type="NCBI Taxonomy" id="574718"/>
    <lineage>
        <taxon>Bacteria</taxon>
        <taxon>Bacillati</taxon>
        <taxon>Actinomycetota</taxon>
        <taxon>Actinomycetes</taxon>
        <taxon>Micrococcales</taxon>
        <taxon>Intrasporangiaceae</taxon>
        <taxon>Terrabacter</taxon>
    </lineage>
</organism>
<keyword evidence="1" id="KW-0472">Membrane</keyword>
<accession>A0ABW3MTB2</accession>
<dbReference type="Proteomes" id="UP001597046">
    <property type="component" value="Unassembled WGS sequence"/>
</dbReference>
<evidence type="ECO:0000256" key="1">
    <source>
        <dbReference type="SAM" id="Phobius"/>
    </source>
</evidence>
<keyword evidence="3" id="KW-1185">Reference proteome</keyword>
<protein>
    <submittedName>
        <fullName evidence="2">Uncharacterized protein</fullName>
    </submittedName>
</protein>
<keyword evidence="1" id="KW-0812">Transmembrane</keyword>
<feature type="transmembrane region" description="Helical" evidence="1">
    <location>
        <begin position="14"/>
        <end position="35"/>
    </location>
</feature>
<proteinExistence type="predicted"/>
<dbReference type="EMBL" id="JBHTKH010000002">
    <property type="protein sequence ID" value="MFD1053746.1"/>
    <property type="molecule type" value="Genomic_DNA"/>
</dbReference>
<comment type="caution">
    <text evidence="2">The sequence shown here is derived from an EMBL/GenBank/DDBJ whole genome shotgun (WGS) entry which is preliminary data.</text>
</comment>
<name>A0ABW3MTB2_9MICO</name>
<dbReference type="RefSeq" id="WP_386051463.1">
    <property type="nucleotide sequence ID" value="NZ_JBHTKH010000002.1"/>
</dbReference>
<evidence type="ECO:0000313" key="2">
    <source>
        <dbReference type="EMBL" id="MFD1053746.1"/>
    </source>
</evidence>
<sequence length="55" mass="5392">MARNSPDSAPRPHLVRGFVGAFVGALVSGFVSGFVSSSPGVGTGPIGIPSQAHGT</sequence>